<dbReference type="RefSeq" id="WP_193638392.1">
    <property type="nucleotide sequence ID" value="NZ_JADCSA010000009.1"/>
</dbReference>
<accession>A0ABR9RU14</accession>
<keyword evidence="2" id="KW-1133">Transmembrane helix</keyword>
<sequence>MSTTTTLAGASRQSYAPAPADAHPPAPGISFAQLCRVELVKMFNTRSGFWLAASIVILSVLATAGVLVFAPDSAITYGSFATAIGMPMAIILPVIAILAVTSEYSQRTGLTTYTLVPSRSRVVAAKAVVTIGIGVVGMLVATAIGALGNLLGATVRDVDAVWRFSAYDLGLTVLANVIGVAMGFTLGVLLRNSPAAIVAYFVYSFVFPNVMGALAFYRESFHDVWPWVDLFYNQTFLYDNRPDAEGWAQLGVTAVIWLVLPLAFGLRRLMRAEVK</sequence>
<evidence type="ECO:0000313" key="3">
    <source>
        <dbReference type="EMBL" id="MBE7325059.1"/>
    </source>
</evidence>
<feature type="transmembrane region" description="Helical" evidence="2">
    <location>
        <begin position="122"/>
        <end position="147"/>
    </location>
</feature>
<protein>
    <submittedName>
        <fullName evidence="3">ABC transporter permease subunit</fullName>
    </submittedName>
</protein>
<name>A0ABR9RU14_9ACTN</name>
<feature type="transmembrane region" description="Helical" evidence="2">
    <location>
        <begin position="49"/>
        <end position="69"/>
    </location>
</feature>
<feature type="region of interest" description="Disordered" evidence="1">
    <location>
        <begin position="1"/>
        <end position="22"/>
    </location>
</feature>
<evidence type="ECO:0000256" key="2">
    <source>
        <dbReference type="SAM" id="Phobius"/>
    </source>
</evidence>
<feature type="transmembrane region" description="Helical" evidence="2">
    <location>
        <begin position="246"/>
        <end position="266"/>
    </location>
</feature>
<dbReference type="EMBL" id="JADCSA010000009">
    <property type="protein sequence ID" value="MBE7325059.1"/>
    <property type="molecule type" value="Genomic_DNA"/>
</dbReference>
<organism evidence="3 4">
    <name type="scientific">Nocardioides malaquae</name>
    <dbReference type="NCBI Taxonomy" id="2773426"/>
    <lineage>
        <taxon>Bacteria</taxon>
        <taxon>Bacillati</taxon>
        <taxon>Actinomycetota</taxon>
        <taxon>Actinomycetes</taxon>
        <taxon>Propionibacteriales</taxon>
        <taxon>Nocardioidaceae</taxon>
        <taxon>Nocardioides</taxon>
    </lineage>
</organism>
<comment type="caution">
    <text evidence="3">The sequence shown here is derived from an EMBL/GenBank/DDBJ whole genome shotgun (WGS) entry which is preliminary data.</text>
</comment>
<dbReference type="Proteomes" id="UP000756387">
    <property type="component" value="Unassembled WGS sequence"/>
</dbReference>
<evidence type="ECO:0000256" key="1">
    <source>
        <dbReference type="SAM" id="MobiDB-lite"/>
    </source>
</evidence>
<feature type="transmembrane region" description="Helical" evidence="2">
    <location>
        <begin position="167"/>
        <end position="190"/>
    </location>
</feature>
<feature type="transmembrane region" description="Helical" evidence="2">
    <location>
        <begin position="75"/>
        <end position="101"/>
    </location>
</feature>
<keyword evidence="4" id="KW-1185">Reference proteome</keyword>
<keyword evidence="2" id="KW-0812">Transmembrane</keyword>
<feature type="transmembrane region" description="Helical" evidence="2">
    <location>
        <begin position="197"/>
        <end position="217"/>
    </location>
</feature>
<feature type="compositionally biased region" description="Polar residues" evidence="1">
    <location>
        <begin position="1"/>
        <end position="14"/>
    </location>
</feature>
<reference evidence="3 4" key="1">
    <citation type="submission" date="2020-10" db="EMBL/GenBank/DDBJ databases">
        <title>Nocardioides sp. isolated from sludge.</title>
        <authorList>
            <person name="Zhang X."/>
        </authorList>
    </citation>
    <scope>NUCLEOTIDE SEQUENCE [LARGE SCALE GENOMIC DNA]</scope>
    <source>
        <strain evidence="3 4">Y6</strain>
    </source>
</reference>
<proteinExistence type="predicted"/>
<evidence type="ECO:0000313" key="4">
    <source>
        <dbReference type="Proteomes" id="UP000756387"/>
    </source>
</evidence>
<gene>
    <name evidence="3" type="ORF">IEQ44_10350</name>
</gene>
<keyword evidence="2" id="KW-0472">Membrane</keyword>